<dbReference type="OrthoDB" id="1288696at2"/>
<feature type="chain" id="PRO_5023100351" evidence="2">
    <location>
        <begin position="24"/>
        <end position="324"/>
    </location>
</feature>
<proteinExistence type="predicted"/>
<sequence length="324" mass="34395">MGKDVFKSVMTLVCLVFMSLSYAQEFTAENNAIACADGIDNDGDGRIDCIDEDCLGFSGQACQICTEGITFADELIEFQSGCAFVDPEPEGALGMSDYDGSTNDSPTFVALGQGGFIKLGFTNNLLANSGNSGIDVWVFEVGPSVEASDIALRPADDYTETQLINSGVPDVDSDGFYEFGAIGGATNGIDIDDVLMGFEAGTLRFDAIEIKDIPDGSCGGTTPGADIDAVCALSSVTLSTGNKDLNTSSITVYPNPFSSKIKLQHNRSSNTPMAYKIYNMQGQLLLNGLVNNNQELALNNLQSGLYYLTLNIDSKTVSKKILKI</sequence>
<keyword evidence="5" id="KW-1185">Reference proteome</keyword>
<dbReference type="InterPro" id="IPR026444">
    <property type="entry name" value="Secre_tail"/>
</dbReference>
<dbReference type="EMBL" id="VORO01000005">
    <property type="protein sequence ID" value="TXD89799.1"/>
    <property type="molecule type" value="Genomic_DNA"/>
</dbReference>
<feature type="signal peptide" evidence="2">
    <location>
        <begin position="1"/>
        <end position="23"/>
    </location>
</feature>
<evidence type="ECO:0000313" key="5">
    <source>
        <dbReference type="Proteomes" id="UP000321578"/>
    </source>
</evidence>
<protein>
    <submittedName>
        <fullName evidence="4">T9SS type A sorting domain-containing protein</fullName>
    </submittedName>
</protein>
<feature type="domain" description="Secretion system C-terminal sorting" evidence="3">
    <location>
        <begin position="252"/>
        <end position="321"/>
    </location>
</feature>
<dbReference type="Proteomes" id="UP000321578">
    <property type="component" value="Unassembled WGS sequence"/>
</dbReference>
<evidence type="ECO:0000256" key="1">
    <source>
        <dbReference type="ARBA" id="ARBA00022729"/>
    </source>
</evidence>
<organism evidence="4 5">
    <name type="scientific">Subsaximicrobium wynnwilliamsii</name>
    <dbReference type="NCBI Taxonomy" id="291179"/>
    <lineage>
        <taxon>Bacteria</taxon>
        <taxon>Pseudomonadati</taxon>
        <taxon>Bacteroidota</taxon>
        <taxon>Flavobacteriia</taxon>
        <taxon>Flavobacteriales</taxon>
        <taxon>Flavobacteriaceae</taxon>
        <taxon>Subsaximicrobium</taxon>
    </lineage>
</organism>
<dbReference type="AlphaFoldDB" id="A0A5C6ZJ68"/>
<accession>A0A5C6ZJ68</accession>
<dbReference type="NCBIfam" id="TIGR04183">
    <property type="entry name" value="Por_Secre_tail"/>
    <property type="match status" value="1"/>
</dbReference>
<keyword evidence="1 2" id="KW-0732">Signal</keyword>
<evidence type="ECO:0000259" key="3">
    <source>
        <dbReference type="Pfam" id="PF18962"/>
    </source>
</evidence>
<dbReference type="RefSeq" id="WP_147085743.1">
    <property type="nucleotide sequence ID" value="NZ_VORN01000005.1"/>
</dbReference>
<gene>
    <name evidence="4" type="ORF">ESY86_06225</name>
</gene>
<comment type="caution">
    <text evidence="4">The sequence shown here is derived from an EMBL/GenBank/DDBJ whole genome shotgun (WGS) entry which is preliminary data.</text>
</comment>
<reference evidence="4 5" key="1">
    <citation type="submission" date="2019-08" db="EMBL/GenBank/DDBJ databases">
        <title>Genomes of Subsaximicrobium wynnwilliamsii strains.</title>
        <authorList>
            <person name="Bowman J.P."/>
        </authorList>
    </citation>
    <scope>NUCLEOTIDE SEQUENCE [LARGE SCALE GENOMIC DNA]</scope>
    <source>
        <strain evidence="4 5">2-80-2</strain>
    </source>
</reference>
<dbReference type="Pfam" id="PF18962">
    <property type="entry name" value="Por_Secre_tail"/>
    <property type="match status" value="1"/>
</dbReference>
<evidence type="ECO:0000313" key="4">
    <source>
        <dbReference type="EMBL" id="TXD89799.1"/>
    </source>
</evidence>
<evidence type="ECO:0000256" key="2">
    <source>
        <dbReference type="SAM" id="SignalP"/>
    </source>
</evidence>
<name>A0A5C6ZJ68_9FLAO</name>